<protein>
    <submittedName>
        <fullName evidence="2">Uncharacterized protein</fullName>
    </submittedName>
</protein>
<dbReference type="AlphaFoldDB" id="A0A6A7BP15"/>
<feature type="region of interest" description="Disordered" evidence="1">
    <location>
        <begin position="1"/>
        <end position="28"/>
    </location>
</feature>
<accession>A0A6A7BP15</accession>
<evidence type="ECO:0000313" key="2">
    <source>
        <dbReference type="EMBL" id="KAF2855898.1"/>
    </source>
</evidence>
<name>A0A6A7BP15_9PLEO</name>
<gene>
    <name evidence="2" type="ORF">T440DRAFT_513973</name>
</gene>
<organism evidence="2 3">
    <name type="scientific">Plenodomus tracheiphilus IPT5</name>
    <dbReference type="NCBI Taxonomy" id="1408161"/>
    <lineage>
        <taxon>Eukaryota</taxon>
        <taxon>Fungi</taxon>
        <taxon>Dikarya</taxon>
        <taxon>Ascomycota</taxon>
        <taxon>Pezizomycotina</taxon>
        <taxon>Dothideomycetes</taxon>
        <taxon>Pleosporomycetidae</taxon>
        <taxon>Pleosporales</taxon>
        <taxon>Pleosporineae</taxon>
        <taxon>Leptosphaeriaceae</taxon>
        <taxon>Plenodomus</taxon>
    </lineage>
</organism>
<sequence length="174" mass="19158">MSGEFSSGVKGVGHETGIDDGRRSTTMCFDSNEDAASYSMRDPGSYASEIIDIEQADVDSDQQKVMEDSPSQLDATYTTAEIHLYLKDDDIHTKQADHDKVREELADLSTSDDDYASYTAEIPTSLLSLDIDVDHVGSDKIWENDTSTLFLNRTDNQSVTSSEKSTIILDDVAI</sequence>
<dbReference type="EMBL" id="MU006290">
    <property type="protein sequence ID" value="KAF2855898.1"/>
    <property type="molecule type" value="Genomic_DNA"/>
</dbReference>
<keyword evidence="3" id="KW-1185">Reference proteome</keyword>
<dbReference type="Proteomes" id="UP000799423">
    <property type="component" value="Unassembled WGS sequence"/>
</dbReference>
<reference evidence="2" key="1">
    <citation type="submission" date="2020-01" db="EMBL/GenBank/DDBJ databases">
        <authorList>
            <consortium name="DOE Joint Genome Institute"/>
            <person name="Haridas S."/>
            <person name="Albert R."/>
            <person name="Binder M."/>
            <person name="Bloem J."/>
            <person name="Labutti K."/>
            <person name="Salamov A."/>
            <person name="Andreopoulos B."/>
            <person name="Baker S.E."/>
            <person name="Barry K."/>
            <person name="Bills G."/>
            <person name="Bluhm B.H."/>
            <person name="Cannon C."/>
            <person name="Castanera R."/>
            <person name="Culley D.E."/>
            <person name="Daum C."/>
            <person name="Ezra D."/>
            <person name="Gonzalez J.B."/>
            <person name="Henrissat B."/>
            <person name="Kuo A."/>
            <person name="Liang C."/>
            <person name="Lipzen A."/>
            <person name="Lutzoni F."/>
            <person name="Magnuson J."/>
            <person name="Mondo S."/>
            <person name="Nolan M."/>
            <person name="Ohm R."/>
            <person name="Pangilinan J."/>
            <person name="Park H.-J."/>
            <person name="Ramirez L."/>
            <person name="Alfaro M."/>
            <person name="Sun H."/>
            <person name="Tritt A."/>
            <person name="Yoshinaga Y."/>
            <person name="Zwiers L.-H."/>
            <person name="Turgeon B.G."/>
            <person name="Goodwin S.B."/>
            <person name="Spatafora J.W."/>
            <person name="Crous P.W."/>
            <person name="Grigoriev I.V."/>
        </authorList>
    </citation>
    <scope>NUCLEOTIDE SEQUENCE</scope>
    <source>
        <strain evidence="2">IPT5</strain>
    </source>
</reference>
<evidence type="ECO:0000256" key="1">
    <source>
        <dbReference type="SAM" id="MobiDB-lite"/>
    </source>
</evidence>
<evidence type="ECO:0000313" key="3">
    <source>
        <dbReference type="Proteomes" id="UP000799423"/>
    </source>
</evidence>
<feature type="compositionally biased region" description="Basic and acidic residues" evidence="1">
    <location>
        <begin position="12"/>
        <end position="23"/>
    </location>
</feature>
<proteinExistence type="predicted"/>